<feature type="domain" description="Putative glutamine amidotransferase" evidence="2">
    <location>
        <begin position="389"/>
        <end position="582"/>
    </location>
</feature>
<dbReference type="PANTHER" id="PTHR37947">
    <property type="entry name" value="BLL2462 PROTEIN"/>
    <property type="match status" value="1"/>
</dbReference>
<dbReference type="InterPro" id="IPR013783">
    <property type="entry name" value="Ig-like_fold"/>
</dbReference>
<name>I3ZCE1_TERRK</name>
<dbReference type="eggNOG" id="COG2304">
    <property type="taxonomic scope" value="Bacteria"/>
</dbReference>
<evidence type="ECO:0000256" key="1">
    <source>
        <dbReference type="SAM" id="Phobius"/>
    </source>
</evidence>
<keyword evidence="4" id="KW-1185">Reference proteome</keyword>
<dbReference type="InterPro" id="IPR036465">
    <property type="entry name" value="vWFA_dom_sf"/>
</dbReference>
<keyword evidence="1" id="KW-0812">Transmembrane</keyword>
<evidence type="ECO:0000259" key="2">
    <source>
        <dbReference type="Pfam" id="PF07090"/>
    </source>
</evidence>
<reference evidence="3 4" key="1">
    <citation type="submission" date="2012-06" db="EMBL/GenBank/DDBJ databases">
        <title>Complete genome of Terriglobus roseus DSM 18391.</title>
        <authorList>
            <consortium name="US DOE Joint Genome Institute (JGI-PGF)"/>
            <person name="Lucas S."/>
            <person name="Copeland A."/>
            <person name="Lapidus A."/>
            <person name="Glavina del Rio T."/>
            <person name="Dalin E."/>
            <person name="Tice H."/>
            <person name="Bruce D."/>
            <person name="Goodwin L."/>
            <person name="Pitluck S."/>
            <person name="Peters L."/>
            <person name="Mikhailova N."/>
            <person name="Munk A.C.C."/>
            <person name="Kyrpides N."/>
            <person name="Mavromatis K."/>
            <person name="Ivanova N."/>
            <person name="Brettin T."/>
            <person name="Detter J.C."/>
            <person name="Han C."/>
            <person name="Larimer F."/>
            <person name="Land M."/>
            <person name="Hauser L."/>
            <person name="Markowitz V."/>
            <person name="Cheng J.-F."/>
            <person name="Hugenholtz P."/>
            <person name="Woyke T."/>
            <person name="Wu D."/>
            <person name="Brambilla E."/>
            <person name="Klenk H.-P."/>
            <person name="Eisen J.A."/>
        </authorList>
    </citation>
    <scope>NUCLEOTIDE SEQUENCE [LARGE SCALE GENOMIC DNA]</scope>
    <source>
        <strain evidence="4">DSM 18391 / NRRL B-41598 / KBS 63</strain>
    </source>
</reference>
<dbReference type="HOGENOM" id="CLU_013447_1_0_0"/>
<keyword evidence="1" id="KW-1133">Transmembrane helix</keyword>
<dbReference type="CDD" id="cd00198">
    <property type="entry name" value="vWFA"/>
    <property type="match status" value="1"/>
</dbReference>
<dbReference type="InterPro" id="IPR017868">
    <property type="entry name" value="Filamin/ABP280_repeat-like"/>
</dbReference>
<dbReference type="Proteomes" id="UP000006056">
    <property type="component" value="Chromosome"/>
</dbReference>
<dbReference type="KEGG" id="trs:Terro_0569"/>
<protein>
    <submittedName>
        <fullName evidence="3">Uncharacterized membrane protein</fullName>
    </submittedName>
</protein>
<dbReference type="InterPro" id="IPR010768">
    <property type="entry name" value="GATase1-like"/>
</dbReference>
<dbReference type="Pfam" id="PF07090">
    <property type="entry name" value="GATase1_like"/>
    <property type="match status" value="1"/>
</dbReference>
<dbReference type="AlphaFoldDB" id="I3ZCE1"/>
<dbReference type="Gene3D" id="3.40.50.410">
    <property type="entry name" value="von Willebrand factor, type A domain"/>
    <property type="match status" value="1"/>
</dbReference>
<dbReference type="PANTHER" id="PTHR37947:SF1">
    <property type="entry name" value="BLL2462 PROTEIN"/>
    <property type="match status" value="1"/>
</dbReference>
<dbReference type="EMBL" id="CP003379">
    <property type="protein sequence ID" value="AFL86909.1"/>
    <property type="molecule type" value="Genomic_DNA"/>
</dbReference>
<dbReference type="SUPFAM" id="SSF52317">
    <property type="entry name" value="Class I glutamine amidotransferase-like"/>
    <property type="match status" value="1"/>
</dbReference>
<dbReference type="PROSITE" id="PS50194">
    <property type="entry name" value="FILAMIN_REPEAT"/>
    <property type="match status" value="1"/>
</dbReference>
<gene>
    <name evidence="3" type="ordered locus">Terro_0569</name>
</gene>
<dbReference type="eggNOG" id="COG5426">
    <property type="taxonomic scope" value="Bacteria"/>
</dbReference>
<dbReference type="Gene3D" id="3.40.50.880">
    <property type="match status" value="1"/>
</dbReference>
<dbReference type="SUPFAM" id="SSF53300">
    <property type="entry name" value="vWA-like"/>
    <property type="match status" value="1"/>
</dbReference>
<dbReference type="Gene3D" id="2.60.40.10">
    <property type="entry name" value="Immunoglobulins"/>
    <property type="match status" value="1"/>
</dbReference>
<dbReference type="OrthoDB" id="9781333at2"/>
<organism evidence="3 4">
    <name type="scientific">Terriglobus roseus (strain DSM 18391 / NRRL B-41598 / KBS 63)</name>
    <dbReference type="NCBI Taxonomy" id="926566"/>
    <lineage>
        <taxon>Bacteria</taxon>
        <taxon>Pseudomonadati</taxon>
        <taxon>Acidobacteriota</taxon>
        <taxon>Terriglobia</taxon>
        <taxon>Terriglobales</taxon>
        <taxon>Acidobacteriaceae</taxon>
        <taxon>Terriglobus</taxon>
    </lineage>
</organism>
<feature type="transmembrane region" description="Helical" evidence="1">
    <location>
        <begin position="67"/>
        <end position="86"/>
    </location>
</feature>
<sequence>MFPLLFKYPSPVFTQGHLVFLSRWPAWLLPALVVIASAGLAVLIQYRLRQIKPGLRGEPAALSPRRAWGVWAVQSALVALLLLLLWQPAMIVAELSSKQNIIAVVVDDSKSMATRDVGGKSREEAALTALQSGVLDGLNQRFRTRLYRIDRSLTKVDALNGVTPAAAATHLGDGLQQLATETSDLPVGAVVLLTDGGENAAGMGGSGIGLEAMQALRNRRLPVHTVAFGSAELKHDVDVEDVSVSPTVVANARIAATITFTQHGYLNGHATVTVRDGDKTLAAHEVTLGANGAIQSEPLYFYAGAAGAKTLRFSVEPVAGEENTRNNALTRPVLVSAAKRRILYIEGEPRWQFRFLRRAEEDDPTVQIVSMLRTSENKIYRQGISGPEELADGFPSKAEELFQYSGIIIGSVDADYFTPTQQQLIREYVDRRGGGVLFLGGRSSLSDGGWTASSLNDLLPTFLPGGRNNFHRNAALVNLTEAGVQSPITRLLEDPLKNEARWRKLTYLADYEDPGTPKPGATVLAEMSSGGRRKMPMLITQSYGNGRTAIVATGGTWRWQMSEALGDPSHNLFWQQLLRWLVADTPGAVSASSSAHTLSDQGHLQITAQVRSKDFQPARNAHVSAHVSGPEGANAVLDMTPSQDTPGLYTADYTAEKAGPYLTEVTADSTDAKVGELGREVLTFQREDGIAENFHTAANPKLLEQLAKETGGRAWSSNDLKDLPRDISYSEAGISVRSTKELWNMPIVFFLLLGLPVAEWLLRRKWGVV</sequence>
<dbReference type="InterPro" id="IPR029062">
    <property type="entry name" value="Class_I_gatase-like"/>
</dbReference>
<dbReference type="STRING" id="926566.Terro_0569"/>
<keyword evidence="1" id="KW-0472">Membrane</keyword>
<accession>I3ZCE1</accession>
<proteinExistence type="predicted"/>
<evidence type="ECO:0000313" key="4">
    <source>
        <dbReference type="Proteomes" id="UP000006056"/>
    </source>
</evidence>
<evidence type="ECO:0000313" key="3">
    <source>
        <dbReference type="EMBL" id="AFL86909.1"/>
    </source>
</evidence>
<feature type="transmembrane region" description="Helical" evidence="1">
    <location>
        <begin position="27"/>
        <end position="46"/>
    </location>
</feature>